<dbReference type="Gene3D" id="3.40.50.2300">
    <property type="match status" value="2"/>
</dbReference>
<evidence type="ECO:0000256" key="1">
    <source>
        <dbReference type="ARBA" id="ARBA00004196"/>
    </source>
</evidence>
<evidence type="ECO:0000313" key="7">
    <source>
        <dbReference type="Proteomes" id="UP001180845"/>
    </source>
</evidence>
<dbReference type="PROSITE" id="PS51318">
    <property type="entry name" value="TAT"/>
    <property type="match status" value="1"/>
</dbReference>
<keyword evidence="7" id="KW-1185">Reference proteome</keyword>
<dbReference type="InterPro" id="IPR028082">
    <property type="entry name" value="Peripla_BP_I"/>
</dbReference>
<feature type="region of interest" description="Disordered" evidence="4">
    <location>
        <begin position="37"/>
        <end position="60"/>
    </location>
</feature>
<comment type="similarity">
    <text evidence="2">Belongs to the bacterial solute-binding protein 2 family.</text>
</comment>
<dbReference type="GO" id="GO:0030313">
    <property type="term" value="C:cell envelope"/>
    <property type="evidence" value="ECO:0007669"/>
    <property type="project" value="UniProtKB-SubCell"/>
</dbReference>
<dbReference type="PANTHER" id="PTHR46847:SF1">
    <property type="entry name" value="D-ALLOSE-BINDING PERIPLASMIC PROTEIN-RELATED"/>
    <property type="match status" value="1"/>
</dbReference>
<evidence type="ECO:0000256" key="3">
    <source>
        <dbReference type="ARBA" id="ARBA00022729"/>
    </source>
</evidence>
<dbReference type="SUPFAM" id="SSF53822">
    <property type="entry name" value="Periplasmic binding protein-like I"/>
    <property type="match status" value="1"/>
</dbReference>
<feature type="compositionally biased region" description="Polar residues" evidence="4">
    <location>
        <begin position="37"/>
        <end position="54"/>
    </location>
</feature>
<dbReference type="GO" id="GO:0030246">
    <property type="term" value="F:carbohydrate binding"/>
    <property type="evidence" value="ECO:0007669"/>
    <property type="project" value="UniProtKB-ARBA"/>
</dbReference>
<proteinExistence type="inferred from homology"/>
<dbReference type="Pfam" id="PF13407">
    <property type="entry name" value="Peripla_BP_4"/>
    <property type="match status" value="1"/>
</dbReference>
<sequence length="357" mass="37335">MSQATSGATHRRRFLFGGAAVGAGALLAGCTGSGNSEAGGTSDLVGQQQQQGANTKPGKTVTIGLSIPSDDHGWMGAIGDNAVAQAESLSDVKLEATEGTNDVNQQISQVQTLINKKVDVLAILPFNGESLTAVAQKAMQAGIPVVNIDRVFASKIAYRTWVGGDNYGMGVSAGNFIASRLKEQGKTNNPNIVEIAGIDNLPLTQERSSGFSEALESHGFTVTVRQAAEFTPQSGRTVMGNVLQSQDSIDAVWNHDDNQGVGVLAAINQANRSGEFFMVGGAGSKNMMEHIKSADGPMVATVLYPPTMSASAINIARLIAQERSMADLVEPAVPSEITLHSATVTKDNVDQYLDIGF</sequence>
<protein>
    <submittedName>
        <fullName evidence="6">Ribose transport system substrate-binding protein</fullName>
    </submittedName>
</protein>
<accession>A0AAE3ZHK7</accession>
<comment type="caution">
    <text evidence="6">The sequence shown here is derived from an EMBL/GenBank/DDBJ whole genome shotgun (WGS) entry which is preliminary data.</text>
</comment>
<evidence type="ECO:0000259" key="5">
    <source>
        <dbReference type="Pfam" id="PF13407"/>
    </source>
</evidence>
<feature type="domain" description="Periplasmic binding protein" evidence="5">
    <location>
        <begin position="63"/>
        <end position="321"/>
    </location>
</feature>
<evidence type="ECO:0000256" key="4">
    <source>
        <dbReference type="SAM" id="MobiDB-lite"/>
    </source>
</evidence>
<dbReference type="EMBL" id="JAVDXW010000001">
    <property type="protein sequence ID" value="MDR7304185.1"/>
    <property type="molecule type" value="Genomic_DNA"/>
</dbReference>
<dbReference type="Proteomes" id="UP001180845">
    <property type="component" value="Unassembled WGS sequence"/>
</dbReference>
<name>A0AAE3ZHK7_9ACTN</name>
<evidence type="ECO:0000313" key="6">
    <source>
        <dbReference type="EMBL" id="MDR7304185.1"/>
    </source>
</evidence>
<keyword evidence="3" id="KW-0732">Signal</keyword>
<dbReference type="InterPro" id="IPR025997">
    <property type="entry name" value="SBP_2_dom"/>
</dbReference>
<dbReference type="AlphaFoldDB" id="A0AAE3ZHK7"/>
<dbReference type="PANTHER" id="PTHR46847">
    <property type="entry name" value="D-ALLOSE-BINDING PERIPLASMIC PROTEIN-RELATED"/>
    <property type="match status" value="1"/>
</dbReference>
<dbReference type="RefSeq" id="WP_310277510.1">
    <property type="nucleotide sequence ID" value="NZ_JAVDXW010000001.1"/>
</dbReference>
<reference evidence="6" key="1">
    <citation type="submission" date="2023-07" db="EMBL/GenBank/DDBJ databases">
        <title>Sequencing the genomes of 1000 actinobacteria strains.</title>
        <authorList>
            <person name="Klenk H.-P."/>
        </authorList>
    </citation>
    <scope>NUCLEOTIDE SEQUENCE</scope>
    <source>
        <strain evidence="6">DSM 45977</strain>
    </source>
</reference>
<gene>
    <name evidence="6" type="ORF">JOF55_004366</name>
</gene>
<evidence type="ECO:0000256" key="2">
    <source>
        <dbReference type="ARBA" id="ARBA00007639"/>
    </source>
</evidence>
<comment type="subcellular location">
    <subcellularLocation>
        <location evidence="1">Cell envelope</location>
    </subcellularLocation>
</comment>
<organism evidence="6 7">
    <name type="scientific">Haloactinomyces albus</name>
    <dbReference type="NCBI Taxonomy" id="1352928"/>
    <lineage>
        <taxon>Bacteria</taxon>
        <taxon>Bacillati</taxon>
        <taxon>Actinomycetota</taxon>
        <taxon>Actinomycetes</taxon>
        <taxon>Actinopolysporales</taxon>
        <taxon>Actinopolysporaceae</taxon>
        <taxon>Haloactinomyces</taxon>
    </lineage>
</organism>
<dbReference type="InterPro" id="IPR006311">
    <property type="entry name" value="TAT_signal"/>
</dbReference>